<dbReference type="Proteomes" id="UP000198263">
    <property type="component" value="Unassembled WGS sequence"/>
</dbReference>
<name>A0A658R4X4_9BURK</name>
<proteinExistence type="predicted"/>
<evidence type="ECO:0000313" key="2">
    <source>
        <dbReference type="Proteomes" id="UP000198263"/>
    </source>
</evidence>
<comment type="caution">
    <text evidence="1">The sequence shown here is derived from an EMBL/GenBank/DDBJ whole genome shotgun (WGS) entry which is preliminary data.</text>
</comment>
<protein>
    <submittedName>
        <fullName evidence="1">Uncharacterized protein</fullName>
    </submittedName>
</protein>
<accession>A0A658R4X4</accession>
<evidence type="ECO:0000313" key="1">
    <source>
        <dbReference type="EMBL" id="SAL51238.1"/>
    </source>
</evidence>
<keyword evidence="2" id="KW-1185">Reference proteome</keyword>
<dbReference type="AlphaFoldDB" id="A0A658R4X4"/>
<dbReference type="EMBL" id="FCNV02000021">
    <property type="protein sequence ID" value="SAL51238.1"/>
    <property type="molecule type" value="Genomic_DNA"/>
</dbReference>
<gene>
    <name evidence="1" type="ORF">AWB72_05416</name>
</gene>
<dbReference type="RefSeq" id="WP_087128994.1">
    <property type="nucleotide sequence ID" value="NZ_FCNV02000021.1"/>
</dbReference>
<sequence>MIEVPNDFPRAAPGVVAGAQPKVCVVLCQDGKYREESSDEVRAERYEVCEDLAHQLCAIALKDAEEHPHQAVLDRVTAAVQRKGWTSPSETTWLIQRLRHLLAW</sequence>
<organism evidence="1 2">
    <name type="scientific">Caballeronia concitans</name>
    <dbReference type="NCBI Taxonomy" id="1777133"/>
    <lineage>
        <taxon>Bacteria</taxon>
        <taxon>Pseudomonadati</taxon>
        <taxon>Pseudomonadota</taxon>
        <taxon>Betaproteobacteria</taxon>
        <taxon>Burkholderiales</taxon>
        <taxon>Burkholderiaceae</taxon>
        <taxon>Caballeronia</taxon>
    </lineage>
</organism>
<reference evidence="1 2" key="1">
    <citation type="submission" date="2016-01" db="EMBL/GenBank/DDBJ databases">
        <authorList>
            <person name="Peeters C."/>
        </authorList>
    </citation>
    <scope>NUCLEOTIDE SEQUENCE [LARGE SCALE GENOMIC DNA]</scope>
    <source>
        <strain evidence="1">LMG 29315</strain>
    </source>
</reference>
<dbReference type="OrthoDB" id="8910207at2"/>